<proteinExistence type="predicted"/>
<dbReference type="InterPro" id="IPR036890">
    <property type="entry name" value="HATPase_C_sf"/>
</dbReference>
<dbReference type="GO" id="GO:0016020">
    <property type="term" value="C:membrane"/>
    <property type="evidence" value="ECO:0007669"/>
    <property type="project" value="InterPro"/>
</dbReference>
<dbReference type="OrthoDB" id="927174at2"/>
<organism evidence="3 4">
    <name type="scientific">Siphonobacter curvatus</name>
    <dbReference type="NCBI Taxonomy" id="2094562"/>
    <lineage>
        <taxon>Bacteria</taxon>
        <taxon>Pseudomonadati</taxon>
        <taxon>Bacteroidota</taxon>
        <taxon>Cytophagia</taxon>
        <taxon>Cytophagales</taxon>
        <taxon>Cytophagaceae</taxon>
        <taxon>Siphonobacter</taxon>
    </lineage>
</organism>
<gene>
    <name evidence="3" type="ORF">C5O19_16565</name>
</gene>
<dbReference type="GO" id="GO:0000155">
    <property type="term" value="F:phosphorelay sensor kinase activity"/>
    <property type="evidence" value="ECO:0007669"/>
    <property type="project" value="InterPro"/>
</dbReference>
<name>A0A2S7IK53_9BACT</name>
<keyword evidence="1" id="KW-1133">Transmembrane helix</keyword>
<protein>
    <recommendedName>
        <fullName evidence="2">Signal transduction histidine kinase internal region domain-containing protein</fullName>
    </recommendedName>
</protein>
<dbReference type="PANTHER" id="PTHR34220:SF7">
    <property type="entry name" value="SENSOR HISTIDINE KINASE YPDA"/>
    <property type="match status" value="1"/>
</dbReference>
<dbReference type="PANTHER" id="PTHR34220">
    <property type="entry name" value="SENSOR HISTIDINE KINASE YPDA"/>
    <property type="match status" value="1"/>
</dbReference>
<keyword evidence="4" id="KW-1185">Reference proteome</keyword>
<dbReference type="Proteomes" id="UP000239590">
    <property type="component" value="Unassembled WGS sequence"/>
</dbReference>
<feature type="transmembrane region" description="Helical" evidence="1">
    <location>
        <begin position="131"/>
        <end position="154"/>
    </location>
</feature>
<evidence type="ECO:0000259" key="2">
    <source>
        <dbReference type="Pfam" id="PF06580"/>
    </source>
</evidence>
<dbReference type="InterPro" id="IPR050640">
    <property type="entry name" value="Bact_2-comp_sensor_kinase"/>
</dbReference>
<feature type="transmembrane region" description="Helical" evidence="1">
    <location>
        <begin position="27"/>
        <end position="44"/>
    </location>
</feature>
<accession>A0A2S7IK53</accession>
<sequence length="373" mass="43202">MSNVMGNVLFSSFRENKYMKDGSVRELIKPGFIFCFILIYAYVLPLRLPHEWQQDPINLLTSQFFLLLMCCSGWVAILYILHEPSLPQSWQKISASIVACVLISIGFHYAFHSFGELYTAKPLEQYPLSWALLRLSIRGLMIVSLLFPFAFFYVKRREVMLSLVHIEKVKNEQLADQLLLLQQQMTPHFLYHSLHVLDSGNTDDWTKRYIAELNKVVSYQISEGVEESLILLEDELQFVESYIYILQERFEGSLQVSFNVSTQAKQAKVPPYTLQTLVENAIKHNSMSTSKPLSIEIFDEQQYIVVRNNYQPKVNFEDHAQTASGIGLKNIQERYQLLANQSIMVIQQENEFIAKAPLLIDIGHLEYRDTNKV</sequence>
<dbReference type="Gene3D" id="3.30.565.10">
    <property type="entry name" value="Histidine kinase-like ATPase, C-terminal domain"/>
    <property type="match status" value="1"/>
</dbReference>
<dbReference type="EMBL" id="PTRA01000002">
    <property type="protein sequence ID" value="PQA56945.1"/>
    <property type="molecule type" value="Genomic_DNA"/>
</dbReference>
<comment type="caution">
    <text evidence="3">The sequence shown here is derived from an EMBL/GenBank/DDBJ whole genome shotgun (WGS) entry which is preliminary data.</text>
</comment>
<dbReference type="AlphaFoldDB" id="A0A2S7IK53"/>
<keyword evidence="1" id="KW-0472">Membrane</keyword>
<evidence type="ECO:0000313" key="4">
    <source>
        <dbReference type="Proteomes" id="UP000239590"/>
    </source>
</evidence>
<evidence type="ECO:0000256" key="1">
    <source>
        <dbReference type="SAM" id="Phobius"/>
    </source>
</evidence>
<keyword evidence="1" id="KW-0812">Transmembrane</keyword>
<evidence type="ECO:0000313" key="3">
    <source>
        <dbReference type="EMBL" id="PQA56945.1"/>
    </source>
</evidence>
<feature type="transmembrane region" description="Helical" evidence="1">
    <location>
        <begin position="93"/>
        <end position="111"/>
    </location>
</feature>
<feature type="transmembrane region" description="Helical" evidence="1">
    <location>
        <begin position="64"/>
        <end position="81"/>
    </location>
</feature>
<dbReference type="Pfam" id="PF06580">
    <property type="entry name" value="His_kinase"/>
    <property type="match status" value="1"/>
</dbReference>
<reference evidence="4" key="1">
    <citation type="submission" date="2018-02" db="EMBL/GenBank/DDBJ databases">
        <title>Genome sequencing of Solimonas sp. HR-BB.</title>
        <authorList>
            <person name="Lee Y."/>
            <person name="Jeon C.O."/>
        </authorList>
    </citation>
    <scope>NUCLEOTIDE SEQUENCE [LARGE SCALE GENOMIC DNA]</scope>
    <source>
        <strain evidence="4">HR-U</strain>
    </source>
</reference>
<dbReference type="InterPro" id="IPR010559">
    <property type="entry name" value="Sig_transdc_His_kin_internal"/>
</dbReference>
<feature type="domain" description="Signal transduction histidine kinase internal region" evidence="2">
    <location>
        <begin position="177"/>
        <end position="253"/>
    </location>
</feature>